<sequence length="315" mass="35844">MVLERDDNNQHRLAEQQRLLEQQQLIEQQQLAEQQRLTEQQRLNNQRPDHEGLLGAAAAGKAGAAVNIPLQVHRVAVRLSPFWPDKPAVWFAQAEAQFALAAEVEDIISNPPARLPYTNLRQSLINRLSVSEEQRVRQLISEEELGDRKPSQFLRHLRSLASTTIIHDNLLRQLWMQRLPSHVRAILASHPELALDKLADLADKISEVSPTPPNFTVNAMSAAKGAEDPLLRAISELKDTVVSIALRQRHRLLDDLPLRCPDLKPRTRNTGRATAQARRLWRYKQYWDLTFYNLPHSSARTTYCAATLDYHSATA</sequence>
<evidence type="ECO:0000313" key="3">
    <source>
        <dbReference type="Proteomes" id="UP000479190"/>
    </source>
</evidence>
<accession>A0A6H5I1K3</accession>
<name>A0A6H5I1K3_9HYME</name>
<keyword evidence="3" id="KW-1185">Reference proteome</keyword>
<protein>
    <recommendedName>
        <fullName evidence="1">DUF7041 domain-containing protein</fullName>
    </recommendedName>
</protein>
<dbReference type="Proteomes" id="UP000479190">
    <property type="component" value="Unassembled WGS sequence"/>
</dbReference>
<dbReference type="PANTHER" id="PTHR33327">
    <property type="entry name" value="ENDONUCLEASE"/>
    <property type="match status" value="1"/>
</dbReference>
<reference evidence="2 3" key="1">
    <citation type="submission" date="2020-02" db="EMBL/GenBank/DDBJ databases">
        <authorList>
            <person name="Ferguson B K."/>
        </authorList>
    </citation>
    <scope>NUCLEOTIDE SEQUENCE [LARGE SCALE GENOMIC DNA]</scope>
</reference>
<evidence type="ECO:0000313" key="2">
    <source>
        <dbReference type="EMBL" id="CAB0031175.1"/>
    </source>
</evidence>
<dbReference type="AlphaFoldDB" id="A0A6H5I1K3"/>
<dbReference type="OrthoDB" id="7614231at2759"/>
<dbReference type="PANTHER" id="PTHR33327:SF3">
    <property type="entry name" value="RNA-DIRECTED DNA POLYMERASE"/>
    <property type="match status" value="1"/>
</dbReference>
<dbReference type="EMBL" id="CADCXV010000637">
    <property type="protein sequence ID" value="CAB0031175.1"/>
    <property type="molecule type" value="Genomic_DNA"/>
</dbReference>
<dbReference type="InterPro" id="IPR055469">
    <property type="entry name" value="DUF7041"/>
</dbReference>
<dbReference type="Pfam" id="PF23055">
    <property type="entry name" value="DUF7041"/>
    <property type="match status" value="1"/>
</dbReference>
<proteinExistence type="predicted"/>
<feature type="domain" description="DUF7041" evidence="1">
    <location>
        <begin position="101"/>
        <end position="140"/>
    </location>
</feature>
<gene>
    <name evidence="2" type="ORF">TBRA_LOCUS3153</name>
</gene>
<organism evidence="2 3">
    <name type="scientific">Trichogramma brassicae</name>
    <dbReference type="NCBI Taxonomy" id="86971"/>
    <lineage>
        <taxon>Eukaryota</taxon>
        <taxon>Metazoa</taxon>
        <taxon>Ecdysozoa</taxon>
        <taxon>Arthropoda</taxon>
        <taxon>Hexapoda</taxon>
        <taxon>Insecta</taxon>
        <taxon>Pterygota</taxon>
        <taxon>Neoptera</taxon>
        <taxon>Endopterygota</taxon>
        <taxon>Hymenoptera</taxon>
        <taxon>Apocrita</taxon>
        <taxon>Proctotrupomorpha</taxon>
        <taxon>Chalcidoidea</taxon>
        <taxon>Trichogrammatidae</taxon>
        <taxon>Trichogramma</taxon>
    </lineage>
</organism>
<evidence type="ECO:0000259" key="1">
    <source>
        <dbReference type="Pfam" id="PF23055"/>
    </source>
</evidence>